<evidence type="ECO:0000313" key="2">
    <source>
        <dbReference type="EMBL" id="ONN55028.1"/>
    </source>
</evidence>
<dbReference type="Proteomes" id="UP000189376">
    <property type="component" value="Unassembled WGS sequence"/>
</dbReference>
<feature type="domain" description="DSBA-like thioredoxin" evidence="1">
    <location>
        <begin position="2"/>
        <end position="203"/>
    </location>
</feature>
<dbReference type="Gene3D" id="3.40.30.10">
    <property type="entry name" value="Glutaredoxin"/>
    <property type="match status" value="1"/>
</dbReference>
<dbReference type="GO" id="GO:0016853">
    <property type="term" value="F:isomerase activity"/>
    <property type="evidence" value="ECO:0007669"/>
    <property type="project" value="UniProtKB-KW"/>
</dbReference>
<dbReference type="CDD" id="cd03024">
    <property type="entry name" value="DsbA_FrnE"/>
    <property type="match status" value="1"/>
</dbReference>
<name>A0A1V2UYG4_9GAMM</name>
<dbReference type="EMBL" id="LFZS01000004">
    <property type="protein sequence ID" value="ONN55028.1"/>
    <property type="molecule type" value="Genomic_DNA"/>
</dbReference>
<gene>
    <name evidence="2" type="ORF">AC058_08855</name>
</gene>
<proteinExistence type="predicted"/>
<evidence type="ECO:0000313" key="3">
    <source>
        <dbReference type="Proteomes" id="UP000189376"/>
    </source>
</evidence>
<dbReference type="PANTHER" id="PTHR13887">
    <property type="entry name" value="GLUTATHIONE S-TRANSFERASE KAPPA"/>
    <property type="match status" value="1"/>
</dbReference>
<accession>A0A1V2UYG4</accession>
<dbReference type="GO" id="GO:0016491">
    <property type="term" value="F:oxidoreductase activity"/>
    <property type="evidence" value="ECO:0007669"/>
    <property type="project" value="InterPro"/>
</dbReference>
<dbReference type="InterPro" id="IPR036249">
    <property type="entry name" value="Thioredoxin-like_sf"/>
</dbReference>
<reference evidence="2 3" key="1">
    <citation type="submission" date="2015-07" db="EMBL/GenBank/DDBJ databases">
        <title>Acinetobacter yuneri, a novel member of Acinetobacter calcoaceticus-Acinetobacter baumannii complex isolated from clinical specimen.</title>
        <authorList>
            <person name="Yu Y."/>
        </authorList>
    </citation>
    <scope>NUCLEOTIDE SEQUENCE [LARGE SCALE GENOMIC DNA]</scope>
    <source>
        <strain evidence="2 3">A362</strain>
    </source>
</reference>
<keyword evidence="3" id="KW-1185">Reference proteome</keyword>
<dbReference type="SUPFAM" id="SSF52833">
    <property type="entry name" value="Thioredoxin-like"/>
    <property type="match status" value="1"/>
</dbReference>
<sequence>MRVDVWSDVVCPFCYIGKKRLEHVAAEAGIELDIHWHSFELDPNAPATHDTSNTERLAKKYGRTYEEMEEMERNIAAMAASEGIDFQWQKANSGNSFNAHRIIHLAQSKGLGNQAKEAFFHAYMTEGLAIGEREVVEEIASRIGLDNAEVEFVLDTNELADFVRHDEKIAHEQLNVTGVPFFVFDQRVALAGAQPREVFLQVLEQAQLKANTQEIEQDDAAVCNDETCDIPQNKQS</sequence>
<dbReference type="RefSeq" id="WP_039251221.1">
    <property type="nucleotide sequence ID" value="NZ_LFZQ01000004.1"/>
</dbReference>
<keyword evidence="2" id="KW-0413">Isomerase</keyword>
<dbReference type="Pfam" id="PF01323">
    <property type="entry name" value="DSBA"/>
    <property type="match status" value="1"/>
</dbReference>
<evidence type="ECO:0000259" key="1">
    <source>
        <dbReference type="Pfam" id="PF01323"/>
    </source>
</evidence>
<dbReference type="InterPro" id="IPR001853">
    <property type="entry name" value="DSBA-like_thioredoxin_dom"/>
</dbReference>
<protein>
    <submittedName>
        <fullName evidence="2">Dithiol-disulfide isomerase</fullName>
    </submittedName>
</protein>
<dbReference type="PANTHER" id="PTHR13887:SF41">
    <property type="entry name" value="THIOREDOXIN SUPERFAMILY PROTEIN"/>
    <property type="match status" value="1"/>
</dbReference>
<organism evidence="2 3">
    <name type="scientific">Acinetobacter genomosp. 33YU</name>
    <dbReference type="NCBI Taxonomy" id="1675530"/>
    <lineage>
        <taxon>Bacteria</taxon>
        <taxon>Pseudomonadati</taxon>
        <taxon>Pseudomonadota</taxon>
        <taxon>Gammaproteobacteria</taxon>
        <taxon>Moraxellales</taxon>
        <taxon>Moraxellaceae</taxon>
        <taxon>Acinetobacter</taxon>
    </lineage>
</organism>
<comment type="caution">
    <text evidence="2">The sequence shown here is derived from an EMBL/GenBank/DDBJ whole genome shotgun (WGS) entry which is preliminary data.</text>
</comment>
<dbReference type="AlphaFoldDB" id="A0A1V2UYG4"/>